<comment type="function">
    <text evidence="1">Catalyzes the reversible oxidation of 3-phospho-D-glycerate to 3-phosphonooxypyruvate, the first step of the phosphorylated L-serine biosynthesis pathway. Also catalyzes the reversible oxidation of 2-hydroxyglutarate to 2-oxoglutarate.</text>
</comment>
<evidence type="ECO:0000313" key="11">
    <source>
        <dbReference type="EMBL" id="HFI92068.1"/>
    </source>
</evidence>
<dbReference type="SUPFAM" id="SSF51735">
    <property type="entry name" value="NAD(P)-binding Rossmann-fold domains"/>
    <property type="match status" value="1"/>
</dbReference>
<keyword evidence="9" id="KW-0718">Serine biosynthesis</keyword>
<comment type="catalytic activity">
    <reaction evidence="8 9">
        <text>(2R)-3-phosphoglycerate + NAD(+) = 3-phosphooxypyruvate + NADH + H(+)</text>
        <dbReference type="Rhea" id="RHEA:12641"/>
        <dbReference type="ChEBI" id="CHEBI:15378"/>
        <dbReference type="ChEBI" id="CHEBI:18110"/>
        <dbReference type="ChEBI" id="CHEBI:57540"/>
        <dbReference type="ChEBI" id="CHEBI:57945"/>
        <dbReference type="ChEBI" id="CHEBI:58272"/>
        <dbReference type="EC" id="1.1.1.95"/>
    </reaction>
</comment>
<dbReference type="SUPFAM" id="SSF52283">
    <property type="entry name" value="Formate/glycerate dehydrogenase catalytic domain-like"/>
    <property type="match status" value="1"/>
</dbReference>
<dbReference type="CDD" id="cd04902">
    <property type="entry name" value="ACT_3PGDH-xct"/>
    <property type="match status" value="1"/>
</dbReference>
<dbReference type="InterPro" id="IPR006236">
    <property type="entry name" value="PGDH"/>
</dbReference>
<dbReference type="Pfam" id="PF19304">
    <property type="entry name" value="PGDH_inter"/>
    <property type="match status" value="1"/>
</dbReference>
<comment type="caution">
    <text evidence="11">The sequence shown here is derived from an EMBL/GenBank/DDBJ whole genome shotgun (WGS) entry which is preliminary data.</text>
</comment>
<dbReference type="SUPFAM" id="SSF55021">
    <property type="entry name" value="ACT-like"/>
    <property type="match status" value="1"/>
</dbReference>
<dbReference type="InterPro" id="IPR006139">
    <property type="entry name" value="D-isomer_2_OHA_DH_cat_dom"/>
</dbReference>
<dbReference type="CDD" id="cd12173">
    <property type="entry name" value="PGDH_4"/>
    <property type="match status" value="1"/>
</dbReference>
<dbReference type="InterPro" id="IPR045865">
    <property type="entry name" value="ACT-like_dom_sf"/>
</dbReference>
<gene>
    <name evidence="11" type="ORF">ENS31_11170</name>
</gene>
<dbReference type="PANTHER" id="PTHR42938">
    <property type="entry name" value="FORMATE DEHYDROGENASE 1"/>
    <property type="match status" value="1"/>
</dbReference>
<dbReference type="GO" id="GO:0051287">
    <property type="term" value="F:NAD binding"/>
    <property type="evidence" value="ECO:0007669"/>
    <property type="project" value="UniProtKB-UniRule"/>
</dbReference>
<dbReference type="InterPro" id="IPR006140">
    <property type="entry name" value="D-isomer_DH_NAD-bd"/>
</dbReference>
<dbReference type="Pfam" id="PF02826">
    <property type="entry name" value="2-Hacid_dh_C"/>
    <property type="match status" value="1"/>
</dbReference>
<dbReference type="PROSITE" id="PS00065">
    <property type="entry name" value="D_2_HYDROXYACID_DH_1"/>
    <property type="match status" value="1"/>
</dbReference>
<evidence type="ECO:0000256" key="5">
    <source>
        <dbReference type="ARBA" id="ARBA00023002"/>
    </source>
</evidence>
<dbReference type="FunFam" id="3.30.70.260:FF:000008">
    <property type="entry name" value="D-3-phosphoglycerate dehydrogenase, chloroplastic"/>
    <property type="match status" value="1"/>
</dbReference>
<dbReference type="PANTHER" id="PTHR42938:SF47">
    <property type="entry name" value="HYDROXYPYRUVATE REDUCTASE"/>
    <property type="match status" value="1"/>
</dbReference>
<dbReference type="UniPathway" id="UPA00135">
    <property type="reaction ID" value="UER00196"/>
</dbReference>
<evidence type="ECO:0000256" key="6">
    <source>
        <dbReference type="ARBA" id="ARBA00023027"/>
    </source>
</evidence>
<dbReference type="EMBL" id="DSUJ01000008">
    <property type="protein sequence ID" value="HFI92068.1"/>
    <property type="molecule type" value="Genomic_DNA"/>
</dbReference>
<name>A0A7V2ZL87_9BACT</name>
<reference evidence="11" key="1">
    <citation type="journal article" date="2020" name="mSystems">
        <title>Genome- and Community-Level Interaction Insights into Carbon Utilization and Element Cycling Functions of Hydrothermarchaeota in Hydrothermal Sediment.</title>
        <authorList>
            <person name="Zhou Z."/>
            <person name="Liu Y."/>
            <person name="Xu W."/>
            <person name="Pan J."/>
            <person name="Luo Z.H."/>
            <person name="Li M."/>
        </authorList>
    </citation>
    <scope>NUCLEOTIDE SEQUENCE [LARGE SCALE GENOMIC DNA]</scope>
    <source>
        <strain evidence="11">SpSt-479</strain>
    </source>
</reference>
<dbReference type="FunFam" id="3.40.50.720:FF:000021">
    <property type="entry name" value="D-3-phosphoglycerate dehydrogenase"/>
    <property type="match status" value="1"/>
</dbReference>
<evidence type="ECO:0000256" key="7">
    <source>
        <dbReference type="ARBA" id="ARBA00048126"/>
    </source>
</evidence>
<evidence type="ECO:0000256" key="2">
    <source>
        <dbReference type="ARBA" id="ARBA00005216"/>
    </source>
</evidence>
<dbReference type="Pfam" id="PF01842">
    <property type="entry name" value="ACT"/>
    <property type="match status" value="1"/>
</dbReference>
<dbReference type="GO" id="GO:0006564">
    <property type="term" value="P:L-serine biosynthetic process"/>
    <property type="evidence" value="ECO:0007669"/>
    <property type="project" value="UniProtKB-UniRule"/>
</dbReference>
<dbReference type="InterPro" id="IPR002912">
    <property type="entry name" value="ACT_dom"/>
</dbReference>
<dbReference type="PROSITE" id="PS00670">
    <property type="entry name" value="D_2_HYDROXYACID_DH_2"/>
    <property type="match status" value="1"/>
</dbReference>
<dbReference type="SUPFAM" id="SSF143548">
    <property type="entry name" value="Serine metabolism enzymes domain"/>
    <property type="match status" value="1"/>
</dbReference>
<evidence type="ECO:0000259" key="10">
    <source>
        <dbReference type="PROSITE" id="PS51671"/>
    </source>
</evidence>
<dbReference type="PROSITE" id="PS51671">
    <property type="entry name" value="ACT"/>
    <property type="match status" value="1"/>
</dbReference>
<evidence type="ECO:0000256" key="3">
    <source>
        <dbReference type="ARBA" id="ARBA00005854"/>
    </source>
</evidence>
<evidence type="ECO:0000256" key="9">
    <source>
        <dbReference type="RuleBase" id="RU363003"/>
    </source>
</evidence>
<dbReference type="InterPro" id="IPR036291">
    <property type="entry name" value="NAD(P)-bd_dom_sf"/>
</dbReference>
<sequence length="527" mass="57915">MKKILISDSVNQKSIEILQSAGYSVTYKTDYSRDELLKVIPDFNALIVRSATKVDAELISNMKSMEVIGRAGAGVDNIDIGAATKKGILVMNTPGGNTISTAEHTMAMMLALCRNIPKANFSLLEGRWDRKKFSGTELRGKTLAILGLGKIGREVAKRAKAFGMNIIGFDPLLSEEVASEIGVKLLRLDEIWNMADIITVHVPLNSETKNLIDKKVLAKCKDGVRIINCARGGIVNESDLLEALNNGKVSGASLDVYETEPPDFSNPLLKHPKVICTPHLGASTEEAQELVAIQIAEQIVEYFSSGKISGAVNLSAFNEELPEDIKVFFELSEKLGKFSAQLLNERLKKITIELSGESLHKFSKELTLAFSKEFLSVKMNDAVNFVNTPIILKELKISINEKLSSEDSTFRNLITVEMETENDSLMISGTVFGKNEFRVVRINEYLVEVKPEGNLLIYKNIDKPGMLASVGKILAEKNINIAGLSLGRINQGNDALTIISTDDAIDDEILFRLKELGGIKNINFIHV</sequence>
<keyword evidence="9" id="KW-0028">Amino-acid biosynthesis</keyword>
<dbReference type="InterPro" id="IPR029753">
    <property type="entry name" value="D-isomer_DH_CS"/>
</dbReference>
<evidence type="ECO:0000256" key="8">
    <source>
        <dbReference type="ARBA" id="ARBA00048731"/>
    </source>
</evidence>
<dbReference type="InterPro" id="IPR045626">
    <property type="entry name" value="PGDH_ASB_dom"/>
</dbReference>
<dbReference type="Gene3D" id="3.40.50.720">
    <property type="entry name" value="NAD(P)-binding Rossmann-like Domain"/>
    <property type="match status" value="2"/>
</dbReference>
<comment type="similarity">
    <text evidence="3 9">Belongs to the D-isomer specific 2-hydroxyacid dehydrogenase family.</text>
</comment>
<dbReference type="InterPro" id="IPR029009">
    <property type="entry name" value="ASB_dom_sf"/>
</dbReference>
<dbReference type="NCBIfam" id="TIGR01327">
    <property type="entry name" value="PGDH"/>
    <property type="match status" value="1"/>
</dbReference>
<accession>A0A7V2ZL87</accession>
<dbReference type="Pfam" id="PF00389">
    <property type="entry name" value="2-Hacid_dh"/>
    <property type="match status" value="1"/>
</dbReference>
<comment type="pathway">
    <text evidence="2 9">Amino-acid biosynthesis; L-serine biosynthesis; L-serine from 3-phospho-D-glycerate: step 1/3.</text>
</comment>
<dbReference type="Gene3D" id="3.30.70.260">
    <property type="match status" value="1"/>
</dbReference>
<dbReference type="AlphaFoldDB" id="A0A7V2ZL87"/>
<dbReference type="InterPro" id="IPR029752">
    <property type="entry name" value="D-isomer_DH_CS1"/>
</dbReference>
<feature type="domain" description="ACT" evidence="10">
    <location>
        <begin position="455"/>
        <end position="527"/>
    </location>
</feature>
<dbReference type="GO" id="GO:0004617">
    <property type="term" value="F:phosphoglycerate dehydrogenase activity"/>
    <property type="evidence" value="ECO:0007669"/>
    <property type="project" value="UniProtKB-UniRule"/>
</dbReference>
<comment type="catalytic activity">
    <reaction evidence="7">
        <text>(R)-2-hydroxyglutarate + NAD(+) = 2-oxoglutarate + NADH + H(+)</text>
        <dbReference type="Rhea" id="RHEA:49612"/>
        <dbReference type="ChEBI" id="CHEBI:15378"/>
        <dbReference type="ChEBI" id="CHEBI:15801"/>
        <dbReference type="ChEBI" id="CHEBI:16810"/>
        <dbReference type="ChEBI" id="CHEBI:57540"/>
        <dbReference type="ChEBI" id="CHEBI:57945"/>
        <dbReference type="EC" id="1.1.1.399"/>
    </reaction>
</comment>
<proteinExistence type="inferred from homology"/>
<organism evidence="11">
    <name type="scientific">Ignavibacterium album</name>
    <dbReference type="NCBI Taxonomy" id="591197"/>
    <lineage>
        <taxon>Bacteria</taxon>
        <taxon>Pseudomonadati</taxon>
        <taxon>Ignavibacteriota</taxon>
        <taxon>Ignavibacteria</taxon>
        <taxon>Ignavibacteriales</taxon>
        <taxon>Ignavibacteriaceae</taxon>
        <taxon>Ignavibacterium</taxon>
    </lineage>
</organism>
<evidence type="ECO:0000256" key="4">
    <source>
        <dbReference type="ARBA" id="ARBA00021582"/>
    </source>
</evidence>
<keyword evidence="6 9" id="KW-0520">NAD</keyword>
<dbReference type="EC" id="1.1.1.95" evidence="9"/>
<keyword evidence="5 9" id="KW-0560">Oxidoreductase</keyword>
<dbReference type="Gene3D" id="3.30.1330.90">
    <property type="entry name" value="D-3-phosphoglycerate dehydrogenase, domain 3"/>
    <property type="match status" value="1"/>
</dbReference>
<dbReference type="PROSITE" id="PS00671">
    <property type="entry name" value="D_2_HYDROXYACID_DH_3"/>
    <property type="match status" value="1"/>
</dbReference>
<protein>
    <recommendedName>
        <fullName evidence="4 9">D-3-phosphoglycerate dehydrogenase</fullName>
        <ecNumber evidence="9">1.1.1.95</ecNumber>
    </recommendedName>
</protein>
<evidence type="ECO:0000256" key="1">
    <source>
        <dbReference type="ARBA" id="ARBA00003800"/>
    </source>
</evidence>